<dbReference type="GO" id="GO:0044272">
    <property type="term" value="P:sulfur compound biosynthetic process"/>
    <property type="evidence" value="ECO:0007669"/>
    <property type="project" value="UniProtKB-ARBA"/>
</dbReference>
<accession>A0A2M7PKT7</accession>
<feature type="domain" description="Tryptophan synthase beta chain-like PALP" evidence="4">
    <location>
        <begin position="10"/>
        <end position="185"/>
    </location>
</feature>
<feature type="non-terminal residue" evidence="5">
    <location>
        <position position="188"/>
    </location>
</feature>
<dbReference type="GO" id="GO:0006534">
    <property type="term" value="P:cysteine metabolic process"/>
    <property type="evidence" value="ECO:0007669"/>
    <property type="project" value="UniProtKB-ARBA"/>
</dbReference>
<dbReference type="Pfam" id="PF00291">
    <property type="entry name" value="PALP"/>
    <property type="match status" value="1"/>
</dbReference>
<dbReference type="InterPro" id="IPR001926">
    <property type="entry name" value="TrpB-like_PALP"/>
</dbReference>
<dbReference type="InterPro" id="IPR036052">
    <property type="entry name" value="TrpB-like_PALP_sf"/>
</dbReference>
<evidence type="ECO:0000256" key="1">
    <source>
        <dbReference type="ARBA" id="ARBA00001933"/>
    </source>
</evidence>
<evidence type="ECO:0000313" key="5">
    <source>
        <dbReference type="EMBL" id="PIY31155.1"/>
    </source>
</evidence>
<dbReference type="Gene3D" id="3.40.50.1100">
    <property type="match status" value="2"/>
</dbReference>
<evidence type="ECO:0000256" key="3">
    <source>
        <dbReference type="ARBA" id="ARBA00022898"/>
    </source>
</evidence>
<comment type="cofactor">
    <cofactor evidence="1">
        <name>pyridoxal 5'-phosphate</name>
        <dbReference type="ChEBI" id="CHEBI:597326"/>
    </cofactor>
</comment>
<dbReference type="RefSeq" id="WP_406608520.1">
    <property type="nucleotide sequence ID" value="NZ_PFKO01000375.1"/>
</dbReference>
<organism evidence="5 6">
    <name type="scientific">Candidatus Infernicultor aquiphilus</name>
    <dbReference type="NCBI Taxonomy" id="1805029"/>
    <lineage>
        <taxon>Bacteria</taxon>
        <taxon>Pseudomonadati</taxon>
        <taxon>Atribacterota</taxon>
        <taxon>Candidatus Phoenicimicrobiia</taxon>
        <taxon>Candidatus Pheonicimicrobiales</taxon>
        <taxon>Candidatus Phoenicimicrobiaceae</taxon>
        <taxon>Candidatus Infernicultor</taxon>
    </lineage>
</organism>
<dbReference type="PANTHER" id="PTHR10314">
    <property type="entry name" value="CYSTATHIONINE BETA-SYNTHASE"/>
    <property type="match status" value="1"/>
</dbReference>
<dbReference type="Proteomes" id="UP000230646">
    <property type="component" value="Unassembled WGS sequence"/>
</dbReference>
<evidence type="ECO:0000256" key="2">
    <source>
        <dbReference type="ARBA" id="ARBA00007103"/>
    </source>
</evidence>
<protein>
    <submittedName>
        <fullName evidence="5">Cysteine synthase</fullName>
    </submittedName>
</protein>
<proteinExistence type="inferred from homology"/>
<evidence type="ECO:0000313" key="6">
    <source>
        <dbReference type="Proteomes" id="UP000230646"/>
    </source>
</evidence>
<sequence>MKKLLSGVHKAIGQTPMVNLSRLVKAYGVEGRIYAKLEYLNPGFSKKDRIALQMIEEAEENGSLKRGQPVVELTSGNTGTGLAIVCAVKGYRFIAVMSKGNSTERARMMKALGAEVVLVDQAAGSPVGQVSGEDLKLVENKTKKITEELNAFRADQFHLIGNIHAHEYFTGEEIWEQCSGDVDVFLDF</sequence>
<dbReference type="EMBL" id="PFKO01000375">
    <property type="protein sequence ID" value="PIY31155.1"/>
    <property type="molecule type" value="Genomic_DNA"/>
</dbReference>
<dbReference type="AlphaFoldDB" id="A0A2M7PKT7"/>
<evidence type="ECO:0000259" key="4">
    <source>
        <dbReference type="Pfam" id="PF00291"/>
    </source>
</evidence>
<comment type="caution">
    <text evidence="5">The sequence shown here is derived from an EMBL/GenBank/DDBJ whole genome shotgun (WGS) entry which is preliminary data.</text>
</comment>
<dbReference type="InterPro" id="IPR050214">
    <property type="entry name" value="Cys_Synth/Cystath_Beta-Synth"/>
</dbReference>
<gene>
    <name evidence="5" type="ORF">COZ07_10265</name>
</gene>
<dbReference type="SUPFAM" id="SSF53686">
    <property type="entry name" value="Tryptophan synthase beta subunit-like PLP-dependent enzymes"/>
    <property type="match status" value="1"/>
</dbReference>
<dbReference type="FunFam" id="3.40.50.1100:FF:000003">
    <property type="entry name" value="Cystathionine beta-synthase"/>
    <property type="match status" value="1"/>
</dbReference>
<comment type="similarity">
    <text evidence="2">Belongs to the cysteine synthase/cystathionine beta-synthase family.</text>
</comment>
<name>A0A2M7PKT7_9BACT</name>
<dbReference type="GO" id="GO:0009069">
    <property type="term" value="P:serine family amino acid metabolic process"/>
    <property type="evidence" value="ECO:0007669"/>
    <property type="project" value="UniProtKB-ARBA"/>
</dbReference>
<keyword evidence="3" id="KW-0663">Pyridoxal phosphate</keyword>
<reference evidence="5 6" key="1">
    <citation type="submission" date="2017-09" db="EMBL/GenBank/DDBJ databases">
        <title>Depth-based differentiation of microbial function through sediment-hosted aquifers and enrichment of novel symbionts in the deep terrestrial subsurface.</title>
        <authorList>
            <person name="Probst A.J."/>
            <person name="Ladd B."/>
            <person name="Jarett J.K."/>
            <person name="Geller-Mcgrath D.E."/>
            <person name="Sieber C.M."/>
            <person name="Emerson J.B."/>
            <person name="Anantharaman K."/>
            <person name="Thomas B.C."/>
            <person name="Malmstrom R."/>
            <person name="Stieglmeier M."/>
            <person name="Klingl A."/>
            <person name="Woyke T."/>
            <person name="Ryan C.M."/>
            <person name="Banfield J.F."/>
        </authorList>
    </citation>
    <scope>NUCLEOTIDE SEQUENCE [LARGE SCALE GENOMIC DNA]</scope>
    <source>
        <strain evidence="5">CG_4_10_14_3_um_filter_34_13</strain>
    </source>
</reference>